<name>A0A9X2GPB9_9ACTN</name>
<feature type="region of interest" description="Disordered" evidence="1">
    <location>
        <begin position="9"/>
        <end position="38"/>
    </location>
</feature>
<evidence type="ECO:0000313" key="2">
    <source>
        <dbReference type="EMBL" id="MCP2358368.1"/>
    </source>
</evidence>
<organism evidence="2 3">
    <name type="scientific">Nonomuraea thailandensis</name>
    <dbReference type="NCBI Taxonomy" id="1188745"/>
    <lineage>
        <taxon>Bacteria</taxon>
        <taxon>Bacillati</taxon>
        <taxon>Actinomycetota</taxon>
        <taxon>Actinomycetes</taxon>
        <taxon>Streptosporangiales</taxon>
        <taxon>Streptosporangiaceae</taxon>
        <taxon>Nonomuraea</taxon>
    </lineage>
</organism>
<evidence type="ECO:0000313" key="3">
    <source>
        <dbReference type="Proteomes" id="UP001139648"/>
    </source>
</evidence>
<gene>
    <name evidence="2" type="ORF">HD597_005388</name>
</gene>
<feature type="compositionally biased region" description="Basic and acidic residues" evidence="1">
    <location>
        <begin position="20"/>
        <end position="32"/>
    </location>
</feature>
<accession>A0A9X2GPB9</accession>
<dbReference type="EMBL" id="JAMZEB010000002">
    <property type="protein sequence ID" value="MCP2358368.1"/>
    <property type="molecule type" value="Genomic_DNA"/>
</dbReference>
<keyword evidence="3" id="KW-1185">Reference proteome</keyword>
<dbReference type="AlphaFoldDB" id="A0A9X2GPB9"/>
<evidence type="ECO:0000256" key="1">
    <source>
        <dbReference type="SAM" id="MobiDB-lite"/>
    </source>
</evidence>
<protein>
    <submittedName>
        <fullName evidence="2">Uncharacterized protein</fullName>
    </submittedName>
</protein>
<reference evidence="2" key="1">
    <citation type="submission" date="2022-06" db="EMBL/GenBank/DDBJ databases">
        <title>Sequencing the genomes of 1000 actinobacteria strains.</title>
        <authorList>
            <person name="Klenk H.-P."/>
        </authorList>
    </citation>
    <scope>NUCLEOTIDE SEQUENCE</scope>
    <source>
        <strain evidence="2">DSM 46694</strain>
    </source>
</reference>
<sequence length="38" mass="4189">MAMLRYLVLGGGGVPPPTREVLRQAEPDPERRPHVHVG</sequence>
<comment type="caution">
    <text evidence="2">The sequence shown here is derived from an EMBL/GenBank/DDBJ whole genome shotgun (WGS) entry which is preliminary data.</text>
</comment>
<dbReference type="Proteomes" id="UP001139648">
    <property type="component" value="Unassembled WGS sequence"/>
</dbReference>
<proteinExistence type="predicted"/>